<dbReference type="EMBL" id="BQNB010014248">
    <property type="protein sequence ID" value="GJT25902.1"/>
    <property type="molecule type" value="Genomic_DNA"/>
</dbReference>
<feature type="domain" description="Tf2-1-like SH3-like" evidence="5">
    <location>
        <begin position="1525"/>
        <end position="1588"/>
    </location>
</feature>
<sequence>MTPLAPRALTFYTPPSSPLEPHPYLSSLNEIPPRTTNLLPQVISQGLSQTLPQPSLMDFEPTFPPINLSRSRLSAQPEPTITRNQIQQELNQLHTLEQNIQEAIQNAQHVQKSLITPTSITTLQMPPPFYPTTTSTQILPFKTSFPPSITCVPLDQSLWIEDRPRPQVHTCPHCQRTKTIVNNLQDEMRYKRRCEASLPVKGALVTSRFELSSRYILELKRNLISMGTLEKEGYIVKLQSGKVKVINGSKSCAGLAQKTGTYQRGGTTGAGKARAVWQRESRRVWVYILRFKHEAFGKFKEWKQLAENQTRRTFKKLRTDNGLEFCNRSPSRVIKKKTPMEMWSGHLSDYRMLRIFGYVVYSHVKQGKLELRAVKCVLLGYPEGVKGYRLYRINDESPKIVTSRNVVFNESVMYKDTLKDTGVGIDKSVEELQVEVELQREPRTRTKPLRFQDECNMAAYTFFEAEEEDTNEPLTYQEAVAYEDSSKWKAAIKEEIDSLRKNKTWELVYHLVGQKLVSCKWLFKIKEGIEGVQKPRYKARLVARGFIQRAGIDYNEVFSLVVRHTSIRIILALTVCEDYELEQLDVKTTFLHGNLEEVIYMRHPPGYEQGNKVTRNYAPGEHIYLLLYVDNIMIACKSKAEIGSTKSLGIESQDYEGVTIRLSLKDCAFKDCDVERMSKVSQANAVGSLMYLMVCTRPDIAYAVTIVSRYLANPDVTGFVDSNYTKDPDKEPLGSHDEEGYPREALQSHRIRYEDSRCKPVAPPSPGYIPGPKDPQTPPFPQDEDKREPMFVQAHDPDYVSEPIYPEYIALEDEHEFPAEEQPLPPVIYLLLSHPEDGPVDYPMDEGDDADDDNGDSSRDDANDEDEDEDEEDKEEEEEHLAPADSAVIVPTDEPVSPPEGTELVIPPPSLTFLLGLGSYRPGLRLPYPFHQRQRDDIPESEQPPRKRLCLSTLGSRYEIRESSTARPTKGRGINYGFVSIIDAEERRQGIRDVGYSIRDTWVDLAEAVPKIEPGWKDSPGDSMMVRRRPMFRRGLGLTIIGLSQATIRCLQDLPVICVCTRDPSPGASDTVSCKTEVLALRRTDNGDRQHEHQMLGFRITKMLQGMWTVTSSDLCYLILLETRTYAECSLATKSKALIIEKQPWSLTTTLQEQNVAKVYNIGTTEKKSYGGSLPKSTGNTNVAILRKGNGKLHKGNGYFECGAPVGNAEKRGNASGNPDSNVVTVPYGNETLTFCGNEGSNEIESRLAVISYSKAQEYMANGGRSSSCSTSAISDRSDPRSYTNSSSTTSCLSKKKMGIQDVHRYRGMSEWIYPGEWLDNILRRDLLFTRQELVTSYRDLRSVIMHESHKSKYYIHPGSTKMYQDVKKLYWWLNMKADIAAYVSKYLTCARVKAEHQRPSRLLVQPAIPKWKWDNIMMDFITKLPKSSQDFDTIWKALGTDISMSTAYHPETDSQSERTIQTLEDMLRACVIDFVGETQLTGPELIQETTEKIVLIKQRMQAAQDRQKSCVDWKRKLMEFEVRDRVILKVSPWKGVVQFDKRGKLNPRYVGPFRVLAKVAKVSYKLELPQELSRVHHTFHVSNLKKCYADEPLSCC</sequence>
<dbReference type="Gene3D" id="1.10.340.70">
    <property type="match status" value="1"/>
</dbReference>
<reference evidence="7" key="1">
    <citation type="journal article" date="2022" name="Int. J. Mol. Sci.">
        <title>Draft Genome of Tanacetum Coccineum: Genomic Comparison of Closely Related Tanacetum-Family Plants.</title>
        <authorList>
            <person name="Yamashiro T."/>
            <person name="Shiraishi A."/>
            <person name="Nakayama K."/>
            <person name="Satake H."/>
        </authorList>
    </citation>
    <scope>NUCLEOTIDE SEQUENCE</scope>
</reference>
<dbReference type="SUPFAM" id="SSF53098">
    <property type="entry name" value="Ribonuclease H-like"/>
    <property type="match status" value="2"/>
</dbReference>
<dbReference type="InterPro" id="IPR013103">
    <property type="entry name" value="RVT_2"/>
</dbReference>
<feature type="region of interest" description="Disordered" evidence="2">
    <location>
        <begin position="834"/>
        <end position="904"/>
    </location>
</feature>
<evidence type="ECO:0000256" key="2">
    <source>
        <dbReference type="SAM" id="MobiDB-lite"/>
    </source>
</evidence>
<evidence type="ECO:0000313" key="7">
    <source>
        <dbReference type="EMBL" id="GJT25902.1"/>
    </source>
</evidence>
<dbReference type="Proteomes" id="UP001151760">
    <property type="component" value="Unassembled WGS sequence"/>
</dbReference>
<dbReference type="PANTHER" id="PTHR46148:SF57">
    <property type="entry name" value="OS12G0499874 PROTEIN"/>
    <property type="match status" value="1"/>
</dbReference>
<evidence type="ECO:0000259" key="5">
    <source>
        <dbReference type="Pfam" id="PF24626"/>
    </source>
</evidence>
<proteinExistence type="predicted"/>
<evidence type="ECO:0000259" key="6">
    <source>
        <dbReference type="Pfam" id="PF25597"/>
    </source>
</evidence>
<feature type="domain" description="Integrase zinc-binding" evidence="4">
    <location>
        <begin position="1340"/>
        <end position="1395"/>
    </location>
</feature>
<dbReference type="Pfam" id="PF25597">
    <property type="entry name" value="SH3_retrovirus"/>
    <property type="match status" value="1"/>
</dbReference>
<gene>
    <name evidence="7" type="ORF">Tco_0895839</name>
</gene>
<dbReference type="InterPro" id="IPR057670">
    <property type="entry name" value="SH3_retrovirus"/>
</dbReference>
<dbReference type="Pfam" id="PF07727">
    <property type="entry name" value="RVT_2"/>
    <property type="match status" value="1"/>
</dbReference>
<feature type="region of interest" description="Disordered" evidence="2">
    <location>
        <begin position="1261"/>
        <end position="1291"/>
    </location>
</feature>
<feature type="compositionally biased region" description="Basic and acidic residues" evidence="2">
    <location>
        <begin position="724"/>
        <end position="742"/>
    </location>
</feature>
<evidence type="ECO:0000259" key="4">
    <source>
        <dbReference type="Pfam" id="PF17921"/>
    </source>
</evidence>
<accession>A0ABQ5CHU8</accession>
<dbReference type="InterPro" id="IPR036397">
    <property type="entry name" value="RNaseH_sf"/>
</dbReference>
<dbReference type="PANTHER" id="PTHR46148">
    <property type="entry name" value="CHROMO DOMAIN-CONTAINING PROTEIN"/>
    <property type="match status" value="1"/>
</dbReference>
<feature type="coiled-coil region" evidence="1">
    <location>
        <begin position="83"/>
        <end position="113"/>
    </location>
</feature>
<comment type="caution">
    <text evidence="7">The sequence shown here is derived from an EMBL/GenBank/DDBJ whole genome shotgun (WGS) entry which is preliminary data.</text>
</comment>
<feature type="compositionally biased region" description="Low complexity" evidence="2">
    <location>
        <begin position="1282"/>
        <end position="1291"/>
    </location>
</feature>
<dbReference type="Pfam" id="PF24626">
    <property type="entry name" value="SH3_Tf2-1"/>
    <property type="match status" value="1"/>
</dbReference>
<feature type="region of interest" description="Disordered" evidence="2">
    <location>
        <begin position="721"/>
        <end position="785"/>
    </location>
</feature>
<feature type="compositionally biased region" description="Acidic residues" evidence="2">
    <location>
        <begin position="862"/>
        <end position="879"/>
    </location>
</feature>
<organism evidence="7 8">
    <name type="scientific">Tanacetum coccineum</name>
    <dbReference type="NCBI Taxonomy" id="301880"/>
    <lineage>
        <taxon>Eukaryota</taxon>
        <taxon>Viridiplantae</taxon>
        <taxon>Streptophyta</taxon>
        <taxon>Embryophyta</taxon>
        <taxon>Tracheophyta</taxon>
        <taxon>Spermatophyta</taxon>
        <taxon>Magnoliopsida</taxon>
        <taxon>eudicotyledons</taxon>
        <taxon>Gunneridae</taxon>
        <taxon>Pentapetalae</taxon>
        <taxon>asterids</taxon>
        <taxon>campanulids</taxon>
        <taxon>Asterales</taxon>
        <taxon>Asteraceae</taxon>
        <taxon>Asteroideae</taxon>
        <taxon>Anthemideae</taxon>
        <taxon>Anthemidinae</taxon>
        <taxon>Tanacetum</taxon>
    </lineage>
</organism>
<feature type="compositionally biased region" description="Pro residues" evidence="2">
    <location>
        <begin position="761"/>
        <end position="781"/>
    </location>
</feature>
<protein>
    <submittedName>
        <fullName evidence="7">Retrotransposon protein, putative, ty1-copia subclass</fullName>
    </submittedName>
</protein>
<dbReference type="Pfam" id="PF17921">
    <property type="entry name" value="Integrase_H2C2"/>
    <property type="match status" value="1"/>
</dbReference>
<feature type="domain" description="Retroviral polymerase SH3-like" evidence="6">
    <location>
        <begin position="360"/>
        <end position="419"/>
    </location>
</feature>
<dbReference type="InterPro" id="IPR041588">
    <property type="entry name" value="Integrase_H2C2"/>
</dbReference>
<evidence type="ECO:0000313" key="8">
    <source>
        <dbReference type="Proteomes" id="UP001151760"/>
    </source>
</evidence>
<reference evidence="7" key="2">
    <citation type="submission" date="2022-01" db="EMBL/GenBank/DDBJ databases">
        <authorList>
            <person name="Yamashiro T."/>
            <person name="Shiraishi A."/>
            <person name="Satake H."/>
            <person name="Nakayama K."/>
        </authorList>
    </citation>
    <scope>NUCLEOTIDE SEQUENCE</scope>
</reference>
<name>A0ABQ5CHU8_9ASTR</name>
<dbReference type="Gene3D" id="3.30.420.10">
    <property type="entry name" value="Ribonuclease H-like superfamily/Ribonuclease H"/>
    <property type="match status" value="1"/>
</dbReference>
<feature type="domain" description="Reverse transcriptase Ty1/copia-type" evidence="3">
    <location>
        <begin position="502"/>
        <end position="615"/>
    </location>
</feature>
<evidence type="ECO:0000256" key="1">
    <source>
        <dbReference type="SAM" id="Coils"/>
    </source>
</evidence>
<keyword evidence="8" id="KW-1185">Reference proteome</keyword>
<keyword evidence="1" id="KW-0175">Coiled coil</keyword>
<dbReference type="InterPro" id="IPR012337">
    <property type="entry name" value="RNaseH-like_sf"/>
</dbReference>
<evidence type="ECO:0000259" key="3">
    <source>
        <dbReference type="Pfam" id="PF07727"/>
    </source>
</evidence>
<feature type="compositionally biased region" description="Acidic residues" evidence="2">
    <location>
        <begin position="843"/>
        <end position="855"/>
    </location>
</feature>
<feature type="compositionally biased region" description="Polar residues" evidence="2">
    <location>
        <begin position="1264"/>
        <end position="1275"/>
    </location>
</feature>
<dbReference type="InterPro" id="IPR056924">
    <property type="entry name" value="SH3_Tf2-1"/>
</dbReference>